<name>A0A385TJI7_PAELA</name>
<dbReference type="PANTHER" id="PTHR43194:SF2">
    <property type="entry name" value="PEROXISOMAL MEMBRANE PROTEIN LPX1"/>
    <property type="match status" value="1"/>
</dbReference>
<dbReference type="Pfam" id="PF12697">
    <property type="entry name" value="Abhydrolase_6"/>
    <property type="match status" value="1"/>
</dbReference>
<dbReference type="GO" id="GO:0016787">
    <property type="term" value="F:hydrolase activity"/>
    <property type="evidence" value="ECO:0007669"/>
    <property type="project" value="UniProtKB-KW"/>
</dbReference>
<feature type="domain" description="AB hydrolase-1" evidence="1">
    <location>
        <begin position="31"/>
        <end position="236"/>
    </location>
</feature>
<sequence>MQLYETMVNNHGVHIHVTEVHRDLRNEQSSLVIIPGLSESAEDYIDIMEKMVTLSPRHIVVITLRGRGQSDSPDSGYTLEDHIRDLEAAIRHLELEQFVLMGYSRGVAYQLGYAILNPKRIEGLIIGDYPAIHTQLPAGWVDFFATLPPWRGKKLFDRMKPSALHALQKDSAKVEFWSDLSRFTCPVLIIRGVKPHPGLSLEAVERYKLSLPQARIVEFEQHDHNIFEPDADEFVRTADSFLKEIKKNQ</sequence>
<evidence type="ECO:0000313" key="2">
    <source>
        <dbReference type="EMBL" id="AYB43849.1"/>
    </source>
</evidence>
<keyword evidence="2" id="KW-0378">Hydrolase</keyword>
<keyword evidence="3" id="KW-1185">Reference proteome</keyword>
<dbReference type="EMBL" id="CP032412">
    <property type="protein sequence ID" value="AYB43849.1"/>
    <property type="molecule type" value="Genomic_DNA"/>
</dbReference>
<dbReference type="AlphaFoldDB" id="A0A385TJI7"/>
<accession>A0A385TJI7</accession>
<dbReference type="InterPro" id="IPR029058">
    <property type="entry name" value="AB_hydrolase_fold"/>
</dbReference>
<organism evidence="2 3">
    <name type="scientific">Paenibacillus lautus</name>
    <name type="common">Bacillus lautus</name>
    <dbReference type="NCBI Taxonomy" id="1401"/>
    <lineage>
        <taxon>Bacteria</taxon>
        <taxon>Bacillati</taxon>
        <taxon>Bacillota</taxon>
        <taxon>Bacilli</taxon>
        <taxon>Bacillales</taxon>
        <taxon>Paenibacillaceae</taxon>
        <taxon>Paenibacillus</taxon>
    </lineage>
</organism>
<dbReference type="Proteomes" id="UP000266552">
    <property type="component" value="Chromosome"/>
</dbReference>
<evidence type="ECO:0000313" key="3">
    <source>
        <dbReference type="Proteomes" id="UP000266552"/>
    </source>
</evidence>
<dbReference type="Gene3D" id="3.40.50.1820">
    <property type="entry name" value="alpha/beta hydrolase"/>
    <property type="match status" value="1"/>
</dbReference>
<dbReference type="InterPro" id="IPR050228">
    <property type="entry name" value="Carboxylesterase_BioH"/>
</dbReference>
<dbReference type="PANTHER" id="PTHR43194">
    <property type="entry name" value="HYDROLASE ALPHA/BETA FOLD FAMILY"/>
    <property type="match status" value="1"/>
</dbReference>
<evidence type="ECO:0000259" key="1">
    <source>
        <dbReference type="Pfam" id="PF12697"/>
    </source>
</evidence>
<reference evidence="2 3" key="1">
    <citation type="submission" date="2018-09" db="EMBL/GenBank/DDBJ databases">
        <title>Genome Sequence of Paenibacillus lautus Strain E7593-69, Azo Dye-Degrading Bacteria, Isolated from Commercial Tattoo Inks.</title>
        <authorList>
            <person name="Nho S.W."/>
            <person name="Kim S.-J."/>
            <person name="Kweon O."/>
            <person name="Cerniglia C.E."/>
        </authorList>
    </citation>
    <scope>NUCLEOTIDE SEQUENCE [LARGE SCALE GENOMIC DNA]</scope>
    <source>
        <strain evidence="2 3">E7593-69</strain>
    </source>
</reference>
<dbReference type="RefSeq" id="WP_119847769.1">
    <property type="nucleotide sequence ID" value="NZ_CP032412.1"/>
</dbReference>
<protein>
    <submittedName>
        <fullName evidence="2">Alpha/beta hydrolase</fullName>
    </submittedName>
</protein>
<dbReference type="SUPFAM" id="SSF53474">
    <property type="entry name" value="alpha/beta-Hydrolases"/>
    <property type="match status" value="1"/>
</dbReference>
<proteinExistence type="predicted"/>
<dbReference type="KEGG" id="plw:D5F53_11305"/>
<gene>
    <name evidence="2" type="ORF">D5F53_11305</name>
</gene>
<dbReference type="InterPro" id="IPR000073">
    <property type="entry name" value="AB_hydrolase_1"/>
</dbReference>